<feature type="region of interest" description="Disordered" evidence="8">
    <location>
        <begin position="1"/>
        <end position="116"/>
    </location>
</feature>
<evidence type="ECO:0000313" key="12">
    <source>
        <dbReference type="Proteomes" id="UP000078237"/>
    </source>
</evidence>
<keyword evidence="6" id="KW-0406">Ion transport</keyword>
<feature type="transmembrane region" description="Helical" evidence="9">
    <location>
        <begin position="482"/>
        <end position="504"/>
    </location>
</feature>
<feature type="transmembrane region" description="Helical" evidence="9">
    <location>
        <begin position="199"/>
        <end position="220"/>
    </location>
</feature>
<evidence type="ECO:0000256" key="1">
    <source>
        <dbReference type="ARBA" id="ARBA00004127"/>
    </source>
</evidence>
<comment type="caution">
    <text evidence="11">The sequence shown here is derived from an EMBL/GenBank/DDBJ whole genome shotgun (WGS) entry which is preliminary data.</text>
</comment>
<feature type="transmembrane region" description="Helical" evidence="9">
    <location>
        <begin position="510"/>
        <end position="530"/>
    </location>
</feature>
<dbReference type="VEuPathDB" id="FungiDB:MMYC01_200332"/>
<feature type="region of interest" description="Disordered" evidence="8">
    <location>
        <begin position="347"/>
        <end position="382"/>
    </location>
</feature>
<evidence type="ECO:0000256" key="2">
    <source>
        <dbReference type="ARBA" id="ARBA00008170"/>
    </source>
</evidence>
<feature type="transmembrane region" description="Helical" evidence="9">
    <location>
        <begin position="164"/>
        <end position="187"/>
    </location>
</feature>
<dbReference type="STRING" id="100816.A0A175WJV2"/>
<dbReference type="InterPro" id="IPR004713">
    <property type="entry name" value="CaH_exchang"/>
</dbReference>
<dbReference type="PANTHER" id="PTHR31503">
    <property type="entry name" value="VACUOLAR CALCIUM ION TRANSPORTER"/>
    <property type="match status" value="1"/>
</dbReference>
<dbReference type="AlphaFoldDB" id="A0A175WJV2"/>
<feature type="transmembrane region" description="Helical" evidence="9">
    <location>
        <begin position="304"/>
        <end position="322"/>
    </location>
</feature>
<keyword evidence="7 9" id="KW-0472">Membrane</keyword>
<dbReference type="PANTHER" id="PTHR31503:SF18">
    <property type="entry name" value="CA(2+)_H(+) EXCHANGER, PUTATIVE (EUROFUNG)-RELATED"/>
    <property type="match status" value="1"/>
</dbReference>
<dbReference type="Pfam" id="PF01699">
    <property type="entry name" value="Na_Ca_ex"/>
    <property type="match status" value="1"/>
</dbReference>
<feature type="region of interest" description="Disordered" evidence="8">
    <location>
        <begin position="438"/>
        <end position="472"/>
    </location>
</feature>
<sequence>MKEASPNPQYFDRVRSWARTKAHGVTHRSSRHSDSISLPVASPRAFKTAQSSGTFADRAGHASPTPPALPNAGHGDPASSGGEPSAQAASGTDPPDGSSSSSPITPSPQAAEPGLVVEPGAGQHEKNIARRLLRTVKAVLLHTKLNLLLVFVPIGIAVNEIPGMSPGIIFVMNAIAIVPLAGLLSFATEAVARRLGDSLGALLNVTFGNAVELIIFIALVKNEIRIVQASLLGSILANLLLILGMSFFLGGMRFREQIYNSTVTQMSACLLSLSVVSLVLPTAFHASFSDLKLADAQSLKISRGTSVVLLLVYIVYLLFQLLSHSYMYESTPQHIIDEEAAPGPVANWLDSSSSEDSSSSDSDSTDSEYSRGTISKRVRRVMRRHRKMSVASEVGDGSQTSFFGTSDANIRYRRNAHPSPALLPQNLATERSAIIGGPANTANRTTSRTGLNPGKPLKSKRSMRMWRPAQKPSPPLMNREDLYFTLFETVCLFVSTFITNFLVLDGRSNYLEGALLLATYIIISVVAFFYPSHADTSSWGA</sequence>
<keyword evidence="12" id="KW-1185">Reference proteome</keyword>
<feature type="transmembrane region" description="Helical" evidence="9">
    <location>
        <begin position="139"/>
        <end position="158"/>
    </location>
</feature>
<dbReference type="GO" id="GO:0012505">
    <property type="term" value="C:endomembrane system"/>
    <property type="evidence" value="ECO:0007669"/>
    <property type="project" value="UniProtKB-SubCell"/>
</dbReference>
<evidence type="ECO:0000256" key="8">
    <source>
        <dbReference type="SAM" id="MobiDB-lite"/>
    </source>
</evidence>
<name>A0A175WJV2_9PEZI</name>
<dbReference type="GO" id="GO:0000329">
    <property type="term" value="C:fungal-type vacuole membrane"/>
    <property type="evidence" value="ECO:0007669"/>
    <property type="project" value="TreeGrafter"/>
</dbReference>
<comment type="subcellular location">
    <subcellularLocation>
        <location evidence="1">Endomembrane system</location>
        <topology evidence="1">Multi-pass membrane protein</topology>
    </subcellularLocation>
</comment>
<feature type="compositionally biased region" description="Polar residues" evidence="8">
    <location>
        <begin position="440"/>
        <end position="450"/>
    </location>
</feature>
<keyword evidence="5 9" id="KW-1133">Transmembrane helix</keyword>
<dbReference type="GO" id="GO:0006874">
    <property type="term" value="P:intracellular calcium ion homeostasis"/>
    <property type="evidence" value="ECO:0007669"/>
    <property type="project" value="TreeGrafter"/>
</dbReference>
<organism evidence="11 12">
    <name type="scientific">Madurella mycetomatis</name>
    <dbReference type="NCBI Taxonomy" id="100816"/>
    <lineage>
        <taxon>Eukaryota</taxon>
        <taxon>Fungi</taxon>
        <taxon>Dikarya</taxon>
        <taxon>Ascomycota</taxon>
        <taxon>Pezizomycotina</taxon>
        <taxon>Sordariomycetes</taxon>
        <taxon>Sordariomycetidae</taxon>
        <taxon>Sordariales</taxon>
        <taxon>Sordariales incertae sedis</taxon>
        <taxon>Madurella</taxon>
    </lineage>
</organism>
<evidence type="ECO:0000256" key="7">
    <source>
        <dbReference type="ARBA" id="ARBA00023136"/>
    </source>
</evidence>
<evidence type="ECO:0000259" key="10">
    <source>
        <dbReference type="Pfam" id="PF01699"/>
    </source>
</evidence>
<feature type="compositionally biased region" description="Basic residues" evidence="8">
    <location>
        <begin position="16"/>
        <end position="30"/>
    </location>
</feature>
<accession>A0A175WJV2</accession>
<feature type="transmembrane region" description="Helical" evidence="9">
    <location>
        <begin position="262"/>
        <end position="284"/>
    </location>
</feature>
<feature type="compositionally biased region" description="Low complexity" evidence="8">
    <location>
        <begin position="90"/>
        <end position="108"/>
    </location>
</feature>
<reference evidence="11 12" key="1">
    <citation type="journal article" date="2016" name="Genome Announc.">
        <title>Genome Sequence of Madurella mycetomatis mm55, Isolated from a Human Mycetoma Case in Sudan.</title>
        <authorList>
            <person name="Smit S."/>
            <person name="Derks M.F."/>
            <person name="Bervoets S."/>
            <person name="Fahal A."/>
            <person name="van Leeuwen W."/>
            <person name="van Belkum A."/>
            <person name="van de Sande W.W."/>
        </authorList>
    </citation>
    <scope>NUCLEOTIDE SEQUENCE [LARGE SCALE GENOMIC DNA]</scope>
    <source>
        <strain evidence="12">mm55</strain>
    </source>
</reference>
<dbReference type="InterPro" id="IPR004837">
    <property type="entry name" value="NaCa_Exmemb"/>
</dbReference>
<protein>
    <submittedName>
        <fullName evidence="11">Vacuolar calcium ion transporter</fullName>
    </submittedName>
</protein>
<evidence type="ECO:0000256" key="3">
    <source>
        <dbReference type="ARBA" id="ARBA00022448"/>
    </source>
</evidence>
<dbReference type="EMBL" id="LCTW02000003">
    <property type="protein sequence ID" value="KXX83124.1"/>
    <property type="molecule type" value="Genomic_DNA"/>
</dbReference>
<proteinExistence type="inferred from homology"/>
<evidence type="ECO:0000256" key="5">
    <source>
        <dbReference type="ARBA" id="ARBA00022989"/>
    </source>
</evidence>
<dbReference type="GO" id="GO:0015369">
    <property type="term" value="F:calcium:proton antiporter activity"/>
    <property type="evidence" value="ECO:0007669"/>
    <property type="project" value="TreeGrafter"/>
</dbReference>
<keyword evidence="4 9" id="KW-0812">Transmembrane</keyword>
<comment type="similarity">
    <text evidence="2">Belongs to the Ca(2+):cation antiporter (CaCA) (TC 2.A.19) family.</text>
</comment>
<evidence type="ECO:0000256" key="6">
    <source>
        <dbReference type="ARBA" id="ARBA00023065"/>
    </source>
</evidence>
<keyword evidence="3" id="KW-0813">Transport</keyword>
<dbReference type="Gene3D" id="1.20.1420.30">
    <property type="entry name" value="NCX, central ion-binding region"/>
    <property type="match status" value="1"/>
</dbReference>
<dbReference type="FunFam" id="1.20.1420.30:FF:000016">
    <property type="entry name" value="Membrane bound cation transporter"/>
    <property type="match status" value="1"/>
</dbReference>
<evidence type="ECO:0000256" key="4">
    <source>
        <dbReference type="ARBA" id="ARBA00022692"/>
    </source>
</evidence>
<dbReference type="Proteomes" id="UP000078237">
    <property type="component" value="Unassembled WGS sequence"/>
</dbReference>
<feature type="transmembrane region" description="Helical" evidence="9">
    <location>
        <begin position="226"/>
        <end position="250"/>
    </location>
</feature>
<gene>
    <name evidence="11" type="ORF">MMYC01_200332</name>
</gene>
<evidence type="ECO:0000256" key="9">
    <source>
        <dbReference type="SAM" id="Phobius"/>
    </source>
</evidence>
<feature type="compositionally biased region" description="Low complexity" evidence="8">
    <location>
        <begin position="350"/>
        <end position="362"/>
    </location>
</feature>
<dbReference type="OrthoDB" id="1699231at2759"/>
<dbReference type="InterPro" id="IPR044880">
    <property type="entry name" value="NCX_ion-bd_dom_sf"/>
</dbReference>
<evidence type="ECO:0000313" key="11">
    <source>
        <dbReference type="EMBL" id="KXX83124.1"/>
    </source>
</evidence>
<feature type="domain" description="Sodium/calcium exchanger membrane region" evidence="10">
    <location>
        <begin position="168"/>
        <end position="321"/>
    </location>
</feature>